<keyword evidence="2" id="KW-0560">Oxidoreductase</keyword>
<dbReference type="InterPro" id="IPR020904">
    <property type="entry name" value="Sc_DH/Rdtase_CS"/>
</dbReference>
<name>A0ABS9ITE2_9ACTN</name>
<evidence type="ECO:0000256" key="3">
    <source>
        <dbReference type="ARBA" id="ARBA00023027"/>
    </source>
</evidence>
<evidence type="ECO:0000313" key="5">
    <source>
        <dbReference type="EMBL" id="MCF8588841.1"/>
    </source>
</evidence>
<dbReference type="InterPro" id="IPR002347">
    <property type="entry name" value="SDR_fam"/>
</dbReference>
<dbReference type="SUPFAM" id="SSF51735">
    <property type="entry name" value="NAD(P)-binding Rossmann-fold domains"/>
    <property type="match status" value="1"/>
</dbReference>
<evidence type="ECO:0000256" key="4">
    <source>
        <dbReference type="RuleBase" id="RU000363"/>
    </source>
</evidence>
<dbReference type="PRINTS" id="PR00081">
    <property type="entry name" value="GDHRDH"/>
</dbReference>
<dbReference type="PRINTS" id="PR00080">
    <property type="entry name" value="SDRFAMILY"/>
</dbReference>
<proteinExistence type="inferred from homology"/>
<dbReference type="PANTHER" id="PTHR24321">
    <property type="entry name" value="DEHYDROGENASES, SHORT CHAIN"/>
    <property type="match status" value="1"/>
</dbReference>
<dbReference type="EMBL" id="JAKKOR010000007">
    <property type="protein sequence ID" value="MCF8588841.1"/>
    <property type="molecule type" value="Genomic_DNA"/>
</dbReference>
<dbReference type="Proteomes" id="UP001200110">
    <property type="component" value="Unassembled WGS sequence"/>
</dbReference>
<comment type="similarity">
    <text evidence="1 4">Belongs to the short-chain dehydrogenases/reductases (SDR) family.</text>
</comment>
<organism evidence="5 6">
    <name type="scientific">Gordonia liuliyuniae</name>
    <dbReference type="NCBI Taxonomy" id="2911517"/>
    <lineage>
        <taxon>Bacteria</taxon>
        <taxon>Bacillati</taxon>
        <taxon>Actinomycetota</taxon>
        <taxon>Actinomycetes</taxon>
        <taxon>Mycobacteriales</taxon>
        <taxon>Gordoniaceae</taxon>
        <taxon>Gordonia</taxon>
    </lineage>
</organism>
<accession>A0ABS9ITE2</accession>
<dbReference type="NCBIfam" id="NF009467">
    <property type="entry name" value="PRK12826.1-3"/>
    <property type="match status" value="1"/>
</dbReference>
<dbReference type="PANTHER" id="PTHR24321:SF8">
    <property type="entry name" value="ESTRADIOL 17-BETA-DEHYDROGENASE 8-RELATED"/>
    <property type="match status" value="1"/>
</dbReference>
<dbReference type="InterPro" id="IPR036291">
    <property type="entry name" value="NAD(P)-bd_dom_sf"/>
</dbReference>
<dbReference type="RefSeq" id="WP_236998071.1">
    <property type="nucleotide sequence ID" value="NZ_JAKKOR010000007.1"/>
</dbReference>
<dbReference type="Gene3D" id="3.40.50.720">
    <property type="entry name" value="NAD(P)-binding Rossmann-like Domain"/>
    <property type="match status" value="1"/>
</dbReference>
<evidence type="ECO:0000256" key="1">
    <source>
        <dbReference type="ARBA" id="ARBA00006484"/>
    </source>
</evidence>
<dbReference type="CDD" id="cd05233">
    <property type="entry name" value="SDR_c"/>
    <property type="match status" value="1"/>
</dbReference>
<evidence type="ECO:0000313" key="6">
    <source>
        <dbReference type="Proteomes" id="UP001200110"/>
    </source>
</evidence>
<keyword evidence="3" id="KW-0520">NAD</keyword>
<evidence type="ECO:0000256" key="2">
    <source>
        <dbReference type="ARBA" id="ARBA00023002"/>
    </source>
</evidence>
<gene>
    <name evidence="5" type="ORF">L5G33_10255</name>
</gene>
<dbReference type="InterPro" id="IPR023985">
    <property type="entry name" value="SDR_subfam_1"/>
</dbReference>
<sequence>MTQIRRFEGKTAFITGAARGQGRAEAVRLASEGADIIAVDICKSFDFPAYPGATSDDLAVTVGEVEALGRRIVAAEVDVRDYDALQQSVADGVGELGRLDVIIANAGVCSAATTWEHALDQWQETIDVNLTGVFHTVKAAVPILLEQGQGGAIVMTSSVAGLRGVPFAAAYSASKHGLVGLCRTLANELGQHRIRVNTVHPAGVNTDMQPVDMQQLITEHADTLGPIFMNALPDTMSDAEDIAATVAWLASDEARHVTGSQIPVDLGTLIR</sequence>
<dbReference type="PROSITE" id="PS00061">
    <property type="entry name" value="ADH_SHORT"/>
    <property type="match status" value="1"/>
</dbReference>
<reference evidence="5 6" key="1">
    <citation type="submission" date="2022-01" db="EMBL/GenBank/DDBJ databases">
        <authorList>
            <person name="Huang Y."/>
        </authorList>
    </citation>
    <scope>NUCLEOTIDE SEQUENCE [LARGE SCALE GENOMIC DNA]</scope>
    <source>
        <strain evidence="5 6">HY366</strain>
    </source>
</reference>
<dbReference type="NCBIfam" id="TIGR03971">
    <property type="entry name" value="SDR_subfam_1"/>
    <property type="match status" value="1"/>
</dbReference>
<comment type="caution">
    <text evidence="5">The sequence shown here is derived from an EMBL/GenBank/DDBJ whole genome shotgun (WGS) entry which is preliminary data.</text>
</comment>
<dbReference type="Pfam" id="PF00106">
    <property type="entry name" value="adh_short"/>
    <property type="match status" value="1"/>
</dbReference>
<keyword evidence="6" id="KW-1185">Reference proteome</keyword>
<protein>
    <submittedName>
        <fullName evidence="5">Mycofactocin-coupled SDR family oxidoreductase</fullName>
    </submittedName>
</protein>